<dbReference type="RefSeq" id="WP_198916146.1">
    <property type="nucleotide sequence ID" value="NZ_JAEKPD010000008.1"/>
</dbReference>
<proteinExistence type="predicted"/>
<dbReference type="InterPro" id="IPR009097">
    <property type="entry name" value="Cyclic_Pdiesterase"/>
</dbReference>
<organism evidence="1 2">
    <name type="scientific">Palleronia pontilimi</name>
    <dbReference type="NCBI Taxonomy" id="1964209"/>
    <lineage>
        <taxon>Bacteria</taxon>
        <taxon>Pseudomonadati</taxon>
        <taxon>Pseudomonadota</taxon>
        <taxon>Alphaproteobacteria</taxon>
        <taxon>Rhodobacterales</taxon>
        <taxon>Roseobacteraceae</taxon>
        <taxon>Palleronia</taxon>
    </lineage>
</organism>
<dbReference type="EMBL" id="JAEKPD010000008">
    <property type="protein sequence ID" value="MBJ3762974.1"/>
    <property type="molecule type" value="Genomic_DNA"/>
</dbReference>
<evidence type="ECO:0000313" key="2">
    <source>
        <dbReference type="Proteomes" id="UP000642488"/>
    </source>
</evidence>
<evidence type="ECO:0000313" key="1">
    <source>
        <dbReference type="EMBL" id="MBJ3762974.1"/>
    </source>
</evidence>
<sequence>MAMILTFGFDAASFARLAPLRERYFPAARNFIPAHVTLFQQLPDDHQSRILADLAQAGRTPALPFRATGILDFGGGAAVDLDCPDGVALQQSLRRGWADILTDSDDRKRKLHVTVQNKVERETAKSTQAALRAGFTPWEGLLDRLILWHYRGGPWERIATIPLGGSR</sequence>
<dbReference type="AlphaFoldDB" id="A0A934IJA6"/>
<gene>
    <name evidence="1" type="ORF">ILP92_09485</name>
</gene>
<protein>
    <submittedName>
        <fullName evidence="1">2'-5' RNA ligase family protein</fullName>
    </submittedName>
</protein>
<keyword evidence="2" id="KW-1185">Reference proteome</keyword>
<dbReference type="SUPFAM" id="SSF55144">
    <property type="entry name" value="LigT-like"/>
    <property type="match status" value="1"/>
</dbReference>
<accession>A0A934IJA6</accession>
<dbReference type="Gene3D" id="3.90.1140.10">
    <property type="entry name" value="Cyclic phosphodiesterase"/>
    <property type="match status" value="1"/>
</dbReference>
<reference evidence="1" key="1">
    <citation type="submission" date="2020-12" db="EMBL/GenBank/DDBJ databases">
        <title>Bacterial taxonomy.</title>
        <authorList>
            <person name="Pan X."/>
        </authorList>
    </citation>
    <scope>NUCLEOTIDE SEQUENCE</scope>
    <source>
        <strain evidence="1">KCTC 52957</strain>
    </source>
</reference>
<keyword evidence="1" id="KW-0436">Ligase</keyword>
<dbReference type="Pfam" id="PF13563">
    <property type="entry name" value="2_5_RNA_ligase2"/>
    <property type="match status" value="1"/>
</dbReference>
<comment type="caution">
    <text evidence="1">The sequence shown here is derived from an EMBL/GenBank/DDBJ whole genome shotgun (WGS) entry which is preliminary data.</text>
</comment>
<name>A0A934IJA6_9RHOB</name>
<dbReference type="Proteomes" id="UP000642488">
    <property type="component" value="Unassembled WGS sequence"/>
</dbReference>
<dbReference type="GO" id="GO:0016874">
    <property type="term" value="F:ligase activity"/>
    <property type="evidence" value="ECO:0007669"/>
    <property type="project" value="UniProtKB-KW"/>
</dbReference>